<dbReference type="EC" id="2.7.7.65" evidence="1"/>
<comment type="caution">
    <text evidence="5">The sequence shown here is derived from an EMBL/GenBank/DDBJ whole genome shotgun (WGS) entry which is preliminary data.</text>
</comment>
<name>A0ABX0U559_9SPHN</name>
<gene>
    <name evidence="5" type="ORF">FHT01_001469</name>
</gene>
<reference evidence="5 6" key="1">
    <citation type="submission" date="2020-03" db="EMBL/GenBank/DDBJ databases">
        <title>Genomic Encyclopedia of Type Strains, Phase IV (KMG-IV): sequencing the most valuable type-strain genomes for metagenomic binning, comparative biology and taxonomic classification.</title>
        <authorList>
            <person name="Goeker M."/>
        </authorList>
    </citation>
    <scope>NUCLEOTIDE SEQUENCE [LARGE SCALE GENOMIC DNA]</scope>
    <source>
        <strain evidence="5 6">DSM 22753</strain>
    </source>
</reference>
<dbReference type="PANTHER" id="PTHR45138:SF9">
    <property type="entry name" value="DIGUANYLATE CYCLASE DGCM-RELATED"/>
    <property type="match status" value="1"/>
</dbReference>
<evidence type="ECO:0000256" key="3">
    <source>
        <dbReference type="SAM" id="Coils"/>
    </source>
</evidence>
<evidence type="ECO:0000313" key="5">
    <source>
        <dbReference type="EMBL" id="NIJ23927.1"/>
    </source>
</evidence>
<dbReference type="Gene3D" id="3.30.70.270">
    <property type="match status" value="1"/>
</dbReference>
<dbReference type="PANTHER" id="PTHR45138">
    <property type="entry name" value="REGULATORY COMPONENTS OF SENSORY TRANSDUCTION SYSTEM"/>
    <property type="match status" value="1"/>
</dbReference>
<dbReference type="Proteomes" id="UP000788153">
    <property type="component" value="Unassembled WGS sequence"/>
</dbReference>
<sequence>MPRSNAVRADSGDDPAQLLYARIGAFLRDQRLEPNPTNFTFAYHVMAEPDGELAKSVDRLTDGGFRLTMRDIDELGATVDAERARPKGGTDLLVAQTQLQVEGFSDMVSAIRDEARDFGRDLAASADAIAQTQASGASGNVALDQLASVTAGMLKRISDSEARLAKANLEAQELRSKLEEAREDALRDPLTGLANRRAFEREVEGIDRDAPFVIAVCDVDHFKTVNDRFGHSIGDRVLRAIADALRATCDGHFVARYGGEEFAILLRCSLEQARAVIDDARHAIAVKRYRLRESDEPLGEVTISAGVSRSRAGEGASTVFHRADRLMYLAKGNGRNCIMVD</sequence>
<dbReference type="NCBIfam" id="TIGR00254">
    <property type="entry name" value="GGDEF"/>
    <property type="match status" value="1"/>
</dbReference>
<feature type="domain" description="GGDEF" evidence="4">
    <location>
        <begin position="210"/>
        <end position="341"/>
    </location>
</feature>
<evidence type="ECO:0000259" key="4">
    <source>
        <dbReference type="PROSITE" id="PS50887"/>
    </source>
</evidence>
<evidence type="ECO:0000256" key="1">
    <source>
        <dbReference type="ARBA" id="ARBA00012528"/>
    </source>
</evidence>
<feature type="coiled-coil region" evidence="3">
    <location>
        <begin position="157"/>
        <end position="188"/>
    </location>
</feature>
<protein>
    <recommendedName>
        <fullName evidence="1">diguanylate cyclase</fullName>
        <ecNumber evidence="1">2.7.7.65</ecNumber>
    </recommendedName>
</protein>
<comment type="catalytic activity">
    <reaction evidence="2">
        <text>2 GTP = 3',3'-c-di-GMP + 2 diphosphate</text>
        <dbReference type="Rhea" id="RHEA:24898"/>
        <dbReference type="ChEBI" id="CHEBI:33019"/>
        <dbReference type="ChEBI" id="CHEBI:37565"/>
        <dbReference type="ChEBI" id="CHEBI:58805"/>
        <dbReference type="EC" id="2.7.7.65"/>
    </reaction>
</comment>
<evidence type="ECO:0000256" key="2">
    <source>
        <dbReference type="ARBA" id="ARBA00034247"/>
    </source>
</evidence>
<dbReference type="SMART" id="SM00267">
    <property type="entry name" value="GGDEF"/>
    <property type="match status" value="1"/>
</dbReference>
<evidence type="ECO:0000313" key="6">
    <source>
        <dbReference type="Proteomes" id="UP000788153"/>
    </source>
</evidence>
<dbReference type="PROSITE" id="PS50887">
    <property type="entry name" value="GGDEF"/>
    <property type="match status" value="1"/>
</dbReference>
<keyword evidence="6" id="KW-1185">Reference proteome</keyword>
<dbReference type="InterPro" id="IPR043128">
    <property type="entry name" value="Rev_trsase/Diguanyl_cyclase"/>
</dbReference>
<dbReference type="InterPro" id="IPR050469">
    <property type="entry name" value="Diguanylate_Cyclase"/>
</dbReference>
<accession>A0ABX0U559</accession>
<proteinExistence type="predicted"/>
<dbReference type="EMBL" id="JAASQP010000001">
    <property type="protein sequence ID" value="NIJ23927.1"/>
    <property type="molecule type" value="Genomic_DNA"/>
</dbReference>
<dbReference type="RefSeq" id="WP_140231544.1">
    <property type="nucleotide sequence ID" value="NZ_BAAAEV010000002.1"/>
</dbReference>
<organism evidence="5 6">
    <name type="scientific">Sphingomonas japonica</name>
    <dbReference type="NCBI Taxonomy" id="511662"/>
    <lineage>
        <taxon>Bacteria</taxon>
        <taxon>Pseudomonadati</taxon>
        <taxon>Pseudomonadota</taxon>
        <taxon>Alphaproteobacteria</taxon>
        <taxon>Sphingomonadales</taxon>
        <taxon>Sphingomonadaceae</taxon>
        <taxon>Sphingomonas</taxon>
    </lineage>
</organism>
<keyword evidence="3" id="KW-0175">Coiled coil</keyword>
<dbReference type="InterPro" id="IPR029787">
    <property type="entry name" value="Nucleotide_cyclase"/>
</dbReference>
<dbReference type="CDD" id="cd01949">
    <property type="entry name" value="GGDEF"/>
    <property type="match status" value="1"/>
</dbReference>
<dbReference type="SUPFAM" id="SSF55073">
    <property type="entry name" value="Nucleotide cyclase"/>
    <property type="match status" value="1"/>
</dbReference>
<dbReference type="Pfam" id="PF00990">
    <property type="entry name" value="GGDEF"/>
    <property type="match status" value="1"/>
</dbReference>
<dbReference type="InterPro" id="IPR000160">
    <property type="entry name" value="GGDEF_dom"/>
</dbReference>